<dbReference type="SUPFAM" id="SSF53474">
    <property type="entry name" value="alpha/beta-Hydrolases"/>
    <property type="match status" value="1"/>
</dbReference>
<evidence type="ECO:0000256" key="3">
    <source>
        <dbReference type="ARBA" id="ARBA00022801"/>
    </source>
</evidence>
<keyword evidence="4" id="KW-0732">Signal</keyword>
<sequence>MRSKNYFDFFFALFFVILTANAVKLERKKVVEGYAVKSDWGQQQQQPMALPIPFGGDGAMGDEFGTCAIDQMPTVVHTMFGPVKGFTDIDGANSSLVDVFLGIPFAQPPVGHLRFEKPRPLMTHWDGILDGTELRKGCVPHARPDWQNELLGQHSFSEDCLYLNIFAPHGANKGSEEQLLPVLVLIHGGAFSIGSSRQFGDYRDIGAKFVSHGIVVVAIQYRLGVLGFASSGDPQMPGNFGLWDQLAALQFIRQNIRRFGGNPEDITLLGHSAGAASVSALGISPHSRHLFQRAIQMAGSVFSSFLLGAHVHRLTLGLVETLDCEEPPKECLKRKSVDEIHAAVERMGPAKVRLGPRIDGDFFPHDIPSLVDTSPKKPTLIGFTDLEALQFTLLHGKNSTIMAMAVPWSETDNYGPEQFEGFLLGQIATTDRFGSRAHAVGREIFNFYTKSSAALGYSTNAFYLRQYTQLISDLAFNLPIITELQHKSSRGWPIHFYVHGHVNEQSFPREVPIHESFHGNDLMSLFNGSLRQFPFNEQDKQIEQFMAEAFRRFVKSGNPSTSESFRVNWPRVSCPRQLEHLRIVHPPTLLANIDREMMKRISFWRTVSKKHPEFNFM</sequence>
<name>A0ABD2KUE0_9BILA</name>
<comment type="similarity">
    <text evidence="1 4">Belongs to the type-B carboxylesterase/lipase family.</text>
</comment>
<proteinExistence type="inferred from homology"/>
<dbReference type="PANTHER" id="PTHR44590:SF3">
    <property type="entry name" value="CARBOXYLESTERASE TYPE B DOMAIN-CONTAINING PROTEIN"/>
    <property type="match status" value="1"/>
</dbReference>
<gene>
    <name evidence="6" type="ORF">niasHT_016897</name>
</gene>
<evidence type="ECO:0000313" key="6">
    <source>
        <dbReference type="EMBL" id="KAL3106210.1"/>
    </source>
</evidence>
<keyword evidence="7" id="KW-1185">Reference proteome</keyword>
<dbReference type="EC" id="3.1.1.-" evidence="4"/>
<keyword evidence="3 4" id="KW-0378">Hydrolase</keyword>
<accession>A0ABD2KUE0</accession>
<dbReference type="InterPro" id="IPR019826">
    <property type="entry name" value="Carboxylesterase_B_AS"/>
</dbReference>
<evidence type="ECO:0000256" key="4">
    <source>
        <dbReference type="RuleBase" id="RU361235"/>
    </source>
</evidence>
<feature type="domain" description="Carboxylesterase type B" evidence="5">
    <location>
        <begin position="74"/>
        <end position="588"/>
    </location>
</feature>
<dbReference type="GO" id="GO:0052689">
    <property type="term" value="F:carboxylic ester hydrolase activity"/>
    <property type="evidence" value="ECO:0007669"/>
    <property type="project" value="UniProtKB-KW"/>
</dbReference>
<dbReference type="InterPro" id="IPR002018">
    <property type="entry name" value="CarbesteraseB"/>
</dbReference>
<dbReference type="AlphaFoldDB" id="A0ABD2KUE0"/>
<dbReference type="Pfam" id="PF00135">
    <property type="entry name" value="COesterase"/>
    <property type="match status" value="1"/>
</dbReference>
<evidence type="ECO:0000256" key="1">
    <source>
        <dbReference type="ARBA" id="ARBA00005964"/>
    </source>
</evidence>
<protein>
    <recommendedName>
        <fullName evidence="4">Carboxylic ester hydrolase</fullName>
        <ecNumber evidence="4">3.1.1.-</ecNumber>
    </recommendedName>
</protein>
<dbReference type="PROSITE" id="PS00122">
    <property type="entry name" value="CARBOXYLESTERASE_B_1"/>
    <property type="match status" value="1"/>
</dbReference>
<evidence type="ECO:0000313" key="7">
    <source>
        <dbReference type="Proteomes" id="UP001620626"/>
    </source>
</evidence>
<dbReference type="EMBL" id="JBICBT010000659">
    <property type="protein sequence ID" value="KAL3106210.1"/>
    <property type="molecule type" value="Genomic_DNA"/>
</dbReference>
<evidence type="ECO:0000256" key="2">
    <source>
        <dbReference type="ARBA" id="ARBA00022487"/>
    </source>
</evidence>
<dbReference type="PROSITE" id="PS00941">
    <property type="entry name" value="CARBOXYLESTERASE_B_2"/>
    <property type="match status" value="1"/>
</dbReference>
<reference evidence="6 7" key="1">
    <citation type="submission" date="2024-10" db="EMBL/GenBank/DDBJ databases">
        <authorList>
            <person name="Kim D."/>
        </authorList>
    </citation>
    <scope>NUCLEOTIDE SEQUENCE [LARGE SCALE GENOMIC DNA]</scope>
    <source>
        <strain evidence="6">BH-2024</strain>
    </source>
</reference>
<comment type="caution">
    <text evidence="6">The sequence shown here is derived from an EMBL/GenBank/DDBJ whole genome shotgun (WGS) entry which is preliminary data.</text>
</comment>
<organism evidence="6 7">
    <name type="scientific">Heterodera trifolii</name>
    <dbReference type="NCBI Taxonomy" id="157864"/>
    <lineage>
        <taxon>Eukaryota</taxon>
        <taxon>Metazoa</taxon>
        <taxon>Ecdysozoa</taxon>
        <taxon>Nematoda</taxon>
        <taxon>Chromadorea</taxon>
        <taxon>Rhabditida</taxon>
        <taxon>Tylenchina</taxon>
        <taxon>Tylenchomorpha</taxon>
        <taxon>Tylenchoidea</taxon>
        <taxon>Heteroderidae</taxon>
        <taxon>Heteroderinae</taxon>
        <taxon>Heterodera</taxon>
    </lineage>
</organism>
<evidence type="ECO:0000259" key="5">
    <source>
        <dbReference type="Pfam" id="PF00135"/>
    </source>
</evidence>
<feature type="signal peptide" evidence="4">
    <location>
        <begin position="1"/>
        <end position="22"/>
    </location>
</feature>
<dbReference type="InterPro" id="IPR019819">
    <property type="entry name" value="Carboxylesterase_B_CS"/>
</dbReference>
<dbReference type="Proteomes" id="UP001620626">
    <property type="component" value="Unassembled WGS sequence"/>
</dbReference>
<dbReference type="PANTHER" id="PTHR44590">
    <property type="entry name" value="CARBOXYLIC ESTER HYDROLASE-RELATED"/>
    <property type="match status" value="1"/>
</dbReference>
<dbReference type="Gene3D" id="3.40.50.1820">
    <property type="entry name" value="alpha/beta hydrolase"/>
    <property type="match status" value="1"/>
</dbReference>
<dbReference type="InterPro" id="IPR029058">
    <property type="entry name" value="AB_hydrolase_fold"/>
</dbReference>
<keyword evidence="2" id="KW-0719">Serine esterase</keyword>
<feature type="chain" id="PRO_5044524791" description="Carboxylic ester hydrolase" evidence="4">
    <location>
        <begin position="23"/>
        <end position="617"/>
    </location>
</feature>